<evidence type="ECO:0000313" key="2">
    <source>
        <dbReference type="Proteomes" id="UP000198583"/>
    </source>
</evidence>
<gene>
    <name evidence="1" type="ORF">SAMN04488564_1286</name>
</gene>
<dbReference type="EMBL" id="FOYL01000028">
    <property type="protein sequence ID" value="SFR30091.1"/>
    <property type="molecule type" value="Genomic_DNA"/>
</dbReference>
<accession>A0A1I6FJH6</accession>
<name>A0A1I6FJH6_9PSEU</name>
<reference evidence="2" key="1">
    <citation type="submission" date="2016-10" db="EMBL/GenBank/DDBJ databases">
        <authorList>
            <person name="Varghese N."/>
            <person name="Submissions S."/>
        </authorList>
    </citation>
    <scope>NUCLEOTIDE SEQUENCE [LARGE SCALE GENOMIC DNA]</scope>
    <source>
        <strain evidence="2">DSM 44232</strain>
    </source>
</reference>
<protein>
    <submittedName>
        <fullName evidence="1">Uncharacterized protein</fullName>
    </submittedName>
</protein>
<evidence type="ECO:0000313" key="1">
    <source>
        <dbReference type="EMBL" id="SFR30091.1"/>
    </source>
</evidence>
<organism evidence="1 2">
    <name type="scientific">Lentzea waywayandensis</name>
    <dbReference type="NCBI Taxonomy" id="84724"/>
    <lineage>
        <taxon>Bacteria</taxon>
        <taxon>Bacillati</taxon>
        <taxon>Actinomycetota</taxon>
        <taxon>Actinomycetes</taxon>
        <taxon>Pseudonocardiales</taxon>
        <taxon>Pseudonocardiaceae</taxon>
        <taxon>Lentzea</taxon>
    </lineage>
</organism>
<proteinExistence type="predicted"/>
<dbReference type="AlphaFoldDB" id="A0A1I6FJH6"/>
<dbReference type="Proteomes" id="UP000198583">
    <property type="component" value="Unassembled WGS sequence"/>
</dbReference>
<keyword evidence="2" id="KW-1185">Reference proteome</keyword>
<sequence>MPRKRTRMLVAEFSRRFMSDVLRLELSRNPLWDSREILGFVARALPRKSAKELRERLEELDALY</sequence>
<dbReference type="STRING" id="84724.SAMN04488564_1286"/>
<dbReference type="RefSeq" id="WP_143139116.1">
    <property type="nucleotide sequence ID" value="NZ_FOYL01000028.1"/>
</dbReference>